<evidence type="ECO:0000256" key="3">
    <source>
        <dbReference type="ARBA" id="ARBA00022982"/>
    </source>
</evidence>
<evidence type="ECO:0000256" key="5">
    <source>
        <dbReference type="SAM" id="MobiDB-lite"/>
    </source>
</evidence>
<dbReference type="OrthoDB" id="9814063at2"/>
<sequence>MKLFKLSVLFIFLFALTSCGGTDKKKEESTPKKEIKTPKKTKPEVDLYSDIEASNNILLTSSDASVYSKEILKVEGSKKVKITFKHTGKMDKKVMGHNFVLLKKGVSMSSFGKEAANAVSNGYIPENTQDVIAYTKLIGGGEETTIEFDAPEVGTYRFICTFPGHYIAMNGKFIVI</sequence>
<dbReference type="InterPro" id="IPR028871">
    <property type="entry name" value="BlueCu_1_BS"/>
</dbReference>
<accession>A0A2S7KKE2</accession>
<evidence type="ECO:0000256" key="4">
    <source>
        <dbReference type="ARBA" id="ARBA00023008"/>
    </source>
</evidence>
<dbReference type="PROSITE" id="PS51257">
    <property type="entry name" value="PROKAR_LIPOPROTEIN"/>
    <property type="match status" value="1"/>
</dbReference>
<dbReference type="AlphaFoldDB" id="A0A2S7KKE2"/>
<dbReference type="PANTHER" id="PTHR38439">
    <property type="entry name" value="AURACYANIN-B"/>
    <property type="match status" value="1"/>
</dbReference>
<keyword evidence="1" id="KW-0813">Transport</keyword>
<dbReference type="GO" id="GO:0009055">
    <property type="term" value="F:electron transfer activity"/>
    <property type="evidence" value="ECO:0007669"/>
    <property type="project" value="InterPro"/>
</dbReference>
<feature type="region of interest" description="Disordered" evidence="5">
    <location>
        <begin position="22"/>
        <end position="41"/>
    </location>
</feature>
<protein>
    <recommendedName>
        <fullName evidence="7">Blue (type 1) copper domain-containing protein</fullName>
    </recommendedName>
</protein>
<feature type="signal peptide" evidence="6">
    <location>
        <begin position="1"/>
        <end position="20"/>
    </location>
</feature>
<feature type="domain" description="Blue (type 1) copper" evidence="7">
    <location>
        <begin position="65"/>
        <end position="175"/>
    </location>
</feature>
<dbReference type="PANTHER" id="PTHR38439:SF2">
    <property type="entry name" value="OUTER MEMBRANE PROTEIN H.8"/>
    <property type="match status" value="1"/>
</dbReference>
<evidence type="ECO:0000313" key="8">
    <source>
        <dbReference type="EMBL" id="PQB03087.1"/>
    </source>
</evidence>
<evidence type="ECO:0000313" key="9">
    <source>
        <dbReference type="Proteomes" id="UP000239522"/>
    </source>
</evidence>
<keyword evidence="4" id="KW-0186">Copper</keyword>
<evidence type="ECO:0000256" key="2">
    <source>
        <dbReference type="ARBA" id="ARBA00022723"/>
    </source>
</evidence>
<name>A0A2S7KKE2_9FLAO</name>
<evidence type="ECO:0000256" key="6">
    <source>
        <dbReference type="SAM" id="SignalP"/>
    </source>
</evidence>
<keyword evidence="2" id="KW-0479">Metal-binding</keyword>
<dbReference type="Proteomes" id="UP000239522">
    <property type="component" value="Unassembled WGS sequence"/>
</dbReference>
<dbReference type="GO" id="GO:0005507">
    <property type="term" value="F:copper ion binding"/>
    <property type="evidence" value="ECO:0007669"/>
    <property type="project" value="InterPro"/>
</dbReference>
<keyword evidence="9" id="KW-1185">Reference proteome</keyword>
<dbReference type="InterPro" id="IPR000923">
    <property type="entry name" value="BlueCu_1"/>
</dbReference>
<proteinExistence type="predicted"/>
<organism evidence="8 9">
    <name type="scientific">Polaribacter filamentus</name>
    <dbReference type="NCBI Taxonomy" id="53483"/>
    <lineage>
        <taxon>Bacteria</taxon>
        <taxon>Pseudomonadati</taxon>
        <taxon>Bacteroidota</taxon>
        <taxon>Flavobacteriia</taxon>
        <taxon>Flavobacteriales</taxon>
        <taxon>Flavobacteriaceae</taxon>
    </lineage>
</organism>
<evidence type="ECO:0000256" key="1">
    <source>
        <dbReference type="ARBA" id="ARBA00022448"/>
    </source>
</evidence>
<keyword evidence="3" id="KW-0249">Electron transport</keyword>
<dbReference type="RefSeq" id="WP_104811023.1">
    <property type="nucleotide sequence ID" value="NZ_MQUA01000014.1"/>
</dbReference>
<comment type="caution">
    <text evidence="8">The sequence shown here is derived from an EMBL/GenBank/DDBJ whole genome shotgun (WGS) entry which is preliminary data.</text>
</comment>
<keyword evidence="6" id="KW-0732">Signal</keyword>
<dbReference type="SUPFAM" id="SSF49503">
    <property type="entry name" value="Cupredoxins"/>
    <property type="match status" value="1"/>
</dbReference>
<gene>
    <name evidence="8" type="ORF">BST83_17310</name>
</gene>
<dbReference type="EMBL" id="MQUA01000014">
    <property type="protein sequence ID" value="PQB03087.1"/>
    <property type="molecule type" value="Genomic_DNA"/>
</dbReference>
<feature type="chain" id="PRO_5015646855" description="Blue (type 1) copper domain-containing protein" evidence="6">
    <location>
        <begin position="21"/>
        <end position="176"/>
    </location>
</feature>
<dbReference type="PROSITE" id="PS00196">
    <property type="entry name" value="COPPER_BLUE"/>
    <property type="match status" value="1"/>
</dbReference>
<reference evidence="8 9" key="1">
    <citation type="submission" date="2016-11" db="EMBL/GenBank/DDBJ databases">
        <title>Trade-off between light-utilization and light-protection in marine flavobacteria.</title>
        <authorList>
            <person name="Kumagai Y."/>
        </authorList>
    </citation>
    <scope>NUCLEOTIDE SEQUENCE [LARGE SCALE GENOMIC DNA]</scope>
    <source>
        <strain evidence="8 9">ATCC 700397</strain>
    </source>
</reference>
<dbReference type="InterPro" id="IPR050845">
    <property type="entry name" value="Cu-binding_ET"/>
</dbReference>
<evidence type="ECO:0000259" key="7">
    <source>
        <dbReference type="Pfam" id="PF00127"/>
    </source>
</evidence>
<dbReference type="Gene3D" id="2.60.40.420">
    <property type="entry name" value="Cupredoxins - blue copper proteins"/>
    <property type="match status" value="1"/>
</dbReference>
<dbReference type="Pfam" id="PF00127">
    <property type="entry name" value="Copper-bind"/>
    <property type="match status" value="1"/>
</dbReference>
<dbReference type="InterPro" id="IPR008972">
    <property type="entry name" value="Cupredoxin"/>
</dbReference>